<dbReference type="EMBL" id="CP073355">
    <property type="protein sequence ID" value="URA11310.1"/>
    <property type="molecule type" value="Genomic_DNA"/>
</dbReference>
<accession>A0AAX3BGA1</accession>
<evidence type="ECO:0000313" key="2">
    <source>
        <dbReference type="Proteomes" id="UP001056539"/>
    </source>
</evidence>
<dbReference type="Gene3D" id="2.60.40.4070">
    <property type="match status" value="1"/>
</dbReference>
<reference evidence="1" key="2">
    <citation type="submission" date="2022-06" db="EMBL/GenBank/DDBJ databases">
        <title>Thermospira aquatica gen. nov., sp. nov.</title>
        <authorList>
            <person name="Ben Ali Gam Z."/>
            <person name="Labat M."/>
        </authorList>
    </citation>
    <scope>NUCLEOTIDE SEQUENCE</scope>
    <source>
        <strain evidence="1">F1F22</strain>
    </source>
</reference>
<organism evidence="1 2">
    <name type="scientific">Thermospira aquatica</name>
    <dbReference type="NCBI Taxonomy" id="2828656"/>
    <lineage>
        <taxon>Bacteria</taxon>
        <taxon>Pseudomonadati</taxon>
        <taxon>Spirochaetota</taxon>
        <taxon>Spirochaetia</taxon>
        <taxon>Brevinematales</taxon>
        <taxon>Thermospiraceae</taxon>
        <taxon>Thermospira</taxon>
    </lineage>
</organism>
<name>A0AAX3BGA1_9SPIR</name>
<evidence type="ECO:0000313" key="1">
    <source>
        <dbReference type="EMBL" id="URA11310.1"/>
    </source>
</evidence>
<dbReference type="RefSeq" id="WP_271436442.1">
    <property type="nucleotide sequence ID" value="NZ_CP073355.1"/>
</dbReference>
<gene>
    <name evidence="1" type="ORF">KDW03_05825</name>
</gene>
<sequence>MKSHRILFPLILWLGALPGWAEYFFTTFNAAENTIFQYNFLYSPQMGVHNVGNNYATAFNTSTLRITGQGNTAAYYNELYGFFVRKTNVIYTATKERPIGFELTRTFCRLDPDRGIQAESGRMREAFHLMWVQHDPAVDTVGEFLSNFVHFSELMRPQLGTNDGFPSEPNILPRSFWASDLAFTRSSAYSFSNLTPPNGGGSHDLSALFLWGYDDNYGLGIYEGNTGSINWPYFNNNNVVRFRVTIDGEYAYFYVNPNPTGVGKTDYDGTPRAAGYYSNQFYLVGKVAVNFSNNLIPMFGVSDNRPDGEMLSYYVDDMTIRTIAASNVAEISPVMTRAGTTNALRIAIHPWFSTVNEAGVQEVYVDLPQSYLSYTNWTAFTNQVGVFWAQTNGQTIYRTFNRQWADVNPAGGTVAISVKENGKRLKIRFNAAATPDVFHPNYSGFGGSIATTHQYMIYIVVSNFSTPAGADIAGKTIEVYVNNEKYQDTTWANNATTGPAKAYAGNVTAFSGFMADNNTLSFSTANDPVGVAAIRPNFTYEGESKTWFVDVAAKDASESADNNADIVQVEIYLPPGFEAQPGSFSSERLTNTSSIAYDTALRRISVYYTNENKYLIAGSGIDTIRFNNISTTNLDTIPPAGTNQISNSILVVSYAALPGTKPVTNVTSLSYPLQSFLIRKKPPKMQGAMLPTEVSNTLVSNQYAYLIQNKAENTGNNIRRLLVRLDRIFTNVVGVVADRPAVITFSYNITNNNITNTEGYWWILVDYAAASTNVVKGESATVTFWAYDTAPSLANDLYATNISYADNFNGDGWVAATEEPTTGWVTKFYTPPANVRSYIVEPLNEDGILDASYNHHRYTDREDSFLVRLRIKNWGEPENSIYKVRVTLPDGITNIDSVSSLRIGPSQMRTYTTNGGQNVVAEFFYTNSPIPPTEVDDLLLWIRDDIHAPVTKTIQVEAANTTNYALGGLEGADNLDLRFIYPKPAAEGYVIVPDGFIDAATNEATIYYAISNTGLHENQIKELYLWINTNYITNVQFLSSSLGGTYTGFVPDTPPYYRFQVQYYTTFYGASNELLTFKVFDNVENRAEFPIYFSVSNLRMWSNQLPAPPTQTQNVKMIPPPVFYAYGIERTVAFKAVSLGETNTLTVRLRVTNLGWGSNKLHKLRLWIPFGLTNQLQQVSNALLERTNEPAGPVKLVASNLIEISYIDGGQELLAGNADDTYLTFGVFTNQSITGHFVLAVANNSLDEGGQYQWTNYWTNVAVLSATNIFTLVDPARFYIQPTVIATPATSTILSNRIENGVEAFGRKIRRVELTYDDNFITNVEVLNAGSGGLATVIGGTNVRVDYTPALDPNAGRWIVVRVYDRWLEGDTNMLVTAKVWYEADPLGGGEPALIKEGYTNLVDFKNPAASAQGYVTPSIVWQDFLATNYTLFITNTGDTGNDIKWVRIVPPSFITGMSAGVSTKGAVVFVYPSVIDVYYTNVSFAPGEVDTISWQASDNISNTEVSEVWDLYVNNTLQDTLFQSVGVLPGYSQILTIRRPAYQVNYYVEFTNSINTSQRNRMYATEETNSVKIFINNTGSTGNDIVAVRIPIPSIYDPTTAPDNLFITNDMTVTSLKGTVALSNDSVWVNYSSNPILPMDGDEVLITLRDRIDHYETNLTWTLQANLNTTADQYKDASVQVGQSATAFYVMPSPQAMATLLPSEIYLERRSFWLSLVVSNTGRGTSDIDQVQITLPSVLQSDFDITKVSNTVASSTNYSSGVLTLSYSPPIVPGAKDTIYLLVTNTASSVNDDVTLTVTVRNFVKTGPASGNTVLSLSTLPTYYVYVNQSEANRTVDTTTMTNIFSINIDNSVNTSLRVGRIRVAFPTNWFTNGDAYGSERYITNTAHITGHPTNIIAEYALDGRKIVSGDYDVLNFRLWDNLRIGSFTNYVEVYVDDGLAIEESERWIKLPVAGGKTNQFIFEMPPTETAQSMTTTTIYVDTEVTNTTIRLTNRATTDNPVSMARIVLPMGITNIDSLFSTKGTATYEATTHRIVVDYRPAFLETNQMDEITFTFSNLYRVPTNVGFYVDTANLTNESEMLFTVAPGINGSVSLLKINYPLVAVEGGFYGDNRIYLIDTNATLIYRVLNRTFESVVTQVVITFEKDITNYFSEISLANTIATVTRPDTNTNQFILSYTTADGIRQGYYEDLVFTLRYNLSNTDVIPITTRVWLEKTGPNGTNVNALKVLASSAEVNLLFITNANWGVVRGSVFPTNRTVNVKIYAPESSTPSLDINGQVLSTSSRVPEGTYVIRKIPGGTYDIEFSAPYYRSQRYRTNIQPNVITEIPQIPMRNAPLLGGEDEAQVVECYEETNSFIVFPGGSVGKEFSVDITRVPLTAEQKRNLTENKAVKAPSTTENMYGYRFALNTRDDKPMDGAIVKRDAILYLAYDPVDIASRGWSEQDLAIYYWDDNGLNPRWVRIGGEVDTTAKRVVARVSYVHSIYGVFSRAGEERPGIITAVTLRPKVFTPSRSGDGYYGSIRVTIEFREAVKRYEVKIFDLKGNLIRRFIREDGPYTQGEIAWDGKDTEGYDVKNGVYVYKIYAGGETYSGTLVIAR</sequence>
<dbReference type="KEGG" id="taqu:KDW03_05825"/>
<proteinExistence type="predicted"/>
<reference evidence="1" key="1">
    <citation type="submission" date="2021-04" db="EMBL/GenBank/DDBJ databases">
        <authorList>
            <person name="Postec A."/>
        </authorList>
    </citation>
    <scope>NUCLEOTIDE SEQUENCE</scope>
    <source>
        <strain evidence="1">F1F22</strain>
    </source>
</reference>
<dbReference type="Proteomes" id="UP001056539">
    <property type="component" value="Chromosome"/>
</dbReference>
<protein>
    <submittedName>
        <fullName evidence="1">Uncharacterized protein</fullName>
    </submittedName>
</protein>
<keyword evidence="2" id="KW-1185">Reference proteome</keyword>